<proteinExistence type="predicted"/>
<keyword evidence="3" id="KW-1185">Reference proteome</keyword>
<protein>
    <submittedName>
        <fullName evidence="2">Uncharacterized protein</fullName>
    </submittedName>
</protein>
<accession>A0A2T0GVV4</accession>
<reference evidence="2 3" key="1">
    <citation type="submission" date="2018-03" db="EMBL/GenBank/DDBJ databases">
        <title>Actinopolyspora mortivallis from Sahara, screening for active biomolecules.</title>
        <authorList>
            <person name="Selama O."/>
            <person name="Wellington E.M.H."/>
            <person name="Hacene H."/>
        </authorList>
    </citation>
    <scope>NUCLEOTIDE SEQUENCE [LARGE SCALE GENOMIC DNA]</scope>
    <source>
        <strain evidence="2 3">M5A</strain>
    </source>
</reference>
<comment type="caution">
    <text evidence="2">The sequence shown here is derived from an EMBL/GenBank/DDBJ whole genome shotgun (WGS) entry which is preliminary data.</text>
</comment>
<feature type="compositionally biased region" description="Polar residues" evidence="1">
    <location>
        <begin position="55"/>
        <end position="101"/>
    </location>
</feature>
<dbReference type="AlphaFoldDB" id="A0A2T0GVV4"/>
<evidence type="ECO:0000313" key="2">
    <source>
        <dbReference type="EMBL" id="PRW63238.1"/>
    </source>
</evidence>
<evidence type="ECO:0000313" key="3">
    <source>
        <dbReference type="Proteomes" id="UP000239352"/>
    </source>
</evidence>
<dbReference type="Proteomes" id="UP000239352">
    <property type="component" value="Unassembled WGS sequence"/>
</dbReference>
<sequence>MSSSRSNWAFSCSVRLCSSARVPGSSGTSYGYSPTPARIVPPRQPAGRRPGRPSVPNSTWASPIVSGSSRTESVGSPSRSTSGTNASGNALPNLSSVLYFR</sequence>
<organism evidence="2 3">
    <name type="scientific">Actinopolyspora mortivallis</name>
    <dbReference type="NCBI Taxonomy" id="33906"/>
    <lineage>
        <taxon>Bacteria</taxon>
        <taxon>Bacillati</taxon>
        <taxon>Actinomycetota</taxon>
        <taxon>Actinomycetes</taxon>
        <taxon>Actinopolysporales</taxon>
        <taxon>Actinopolysporaceae</taxon>
        <taxon>Actinopolyspora</taxon>
    </lineage>
</organism>
<feature type="compositionally biased region" description="Low complexity" evidence="1">
    <location>
        <begin position="23"/>
        <end position="36"/>
    </location>
</feature>
<dbReference type="InParanoid" id="A0A2T0GVV4"/>
<dbReference type="EMBL" id="PVSR01000017">
    <property type="protein sequence ID" value="PRW63238.1"/>
    <property type="molecule type" value="Genomic_DNA"/>
</dbReference>
<feature type="region of interest" description="Disordered" evidence="1">
    <location>
        <begin position="19"/>
        <end position="101"/>
    </location>
</feature>
<evidence type="ECO:0000256" key="1">
    <source>
        <dbReference type="SAM" id="MobiDB-lite"/>
    </source>
</evidence>
<gene>
    <name evidence="2" type="ORF">CEP50_11170</name>
</gene>
<name>A0A2T0GVV4_ACTMO</name>